<dbReference type="AlphaFoldDB" id="A0A2H0AZM2"/>
<accession>A0A2H0AZM2</accession>
<proteinExistence type="predicted"/>
<name>A0A2H0AZM2_9BACT</name>
<dbReference type="EMBL" id="PCSO01000075">
    <property type="protein sequence ID" value="PIP50869.1"/>
    <property type="molecule type" value="Genomic_DNA"/>
</dbReference>
<comment type="caution">
    <text evidence="1">The sequence shown here is derived from an EMBL/GenBank/DDBJ whole genome shotgun (WGS) entry which is preliminary data.</text>
</comment>
<protein>
    <submittedName>
        <fullName evidence="1">Uncharacterized protein</fullName>
    </submittedName>
</protein>
<evidence type="ECO:0000313" key="1">
    <source>
        <dbReference type="EMBL" id="PIP50869.1"/>
    </source>
</evidence>
<sequence>MLKVQCPVCSADVKATISGGKLVIGQHSDEHGCDCDGWGKSLDLPTGTILFADESAEDGGPYGF</sequence>
<feature type="non-terminal residue" evidence="1">
    <location>
        <position position="64"/>
    </location>
</feature>
<reference evidence="1 2" key="1">
    <citation type="submission" date="2017-09" db="EMBL/GenBank/DDBJ databases">
        <title>Depth-based differentiation of microbial function through sediment-hosted aquifers and enrichment of novel symbionts in the deep terrestrial subsurface.</title>
        <authorList>
            <person name="Probst A.J."/>
            <person name="Ladd B."/>
            <person name="Jarett J.K."/>
            <person name="Geller-Mcgrath D.E."/>
            <person name="Sieber C.M."/>
            <person name="Emerson J.B."/>
            <person name="Anantharaman K."/>
            <person name="Thomas B.C."/>
            <person name="Malmstrom R."/>
            <person name="Stieglmeier M."/>
            <person name="Klingl A."/>
            <person name="Woyke T."/>
            <person name="Ryan C.M."/>
            <person name="Banfield J.F."/>
        </authorList>
    </citation>
    <scope>NUCLEOTIDE SEQUENCE [LARGE SCALE GENOMIC DNA]</scope>
    <source>
        <strain evidence="1">CG23_combo_of_CG06-09_8_20_14_all_41_73</strain>
    </source>
</reference>
<evidence type="ECO:0000313" key="2">
    <source>
        <dbReference type="Proteomes" id="UP000230671"/>
    </source>
</evidence>
<gene>
    <name evidence="1" type="ORF">COX11_01750</name>
</gene>
<dbReference type="Proteomes" id="UP000230671">
    <property type="component" value="Unassembled WGS sequence"/>
</dbReference>
<organism evidence="1 2">
    <name type="scientific">Candidatus Berkelbacteria bacterium CG23_combo_of_CG06-09_8_20_14_all_41_73</name>
    <dbReference type="NCBI Taxonomy" id="1974519"/>
    <lineage>
        <taxon>Bacteria</taxon>
        <taxon>Candidatus Berkelbacteria</taxon>
    </lineage>
</organism>